<dbReference type="Proteomes" id="UP000626697">
    <property type="component" value="Unassembled WGS sequence"/>
</dbReference>
<accession>A0ABR6CJH0</accession>
<sequence>MISREVTNTLKDILVISRIFRTTYTNDEVIQNEL</sequence>
<proteinExistence type="predicted"/>
<dbReference type="EMBL" id="JACJHX010000001">
    <property type="protein sequence ID" value="MBA9025127.1"/>
    <property type="molecule type" value="Genomic_DNA"/>
</dbReference>
<keyword evidence="2" id="KW-1185">Reference proteome</keyword>
<reference evidence="1 2" key="1">
    <citation type="submission" date="2020-08" db="EMBL/GenBank/DDBJ databases">
        <title>Genomic Encyclopedia of Type Strains, Phase IV (KMG-IV): sequencing the most valuable type-strain genomes for metagenomic binning, comparative biology and taxonomic classification.</title>
        <authorList>
            <person name="Goeker M."/>
        </authorList>
    </citation>
    <scope>NUCLEOTIDE SEQUENCE [LARGE SCALE GENOMIC DNA]</scope>
    <source>
        <strain evidence="1 2">DSM 105481</strain>
    </source>
</reference>
<name>A0ABR6CJH0_9BACI</name>
<protein>
    <submittedName>
        <fullName evidence="1">Uncharacterized protein</fullName>
    </submittedName>
</protein>
<organism evidence="1 2">
    <name type="scientific">Peribacillus huizhouensis</name>
    <dbReference type="NCBI Taxonomy" id="1501239"/>
    <lineage>
        <taxon>Bacteria</taxon>
        <taxon>Bacillati</taxon>
        <taxon>Bacillota</taxon>
        <taxon>Bacilli</taxon>
        <taxon>Bacillales</taxon>
        <taxon>Bacillaceae</taxon>
        <taxon>Peribacillus</taxon>
    </lineage>
</organism>
<gene>
    <name evidence="1" type="ORF">HNP81_000409</name>
</gene>
<evidence type="ECO:0000313" key="2">
    <source>
        <dbReference type="Proteomes" id="UP000626697"/>
    </source>
</evidence>
<evidence type="ECO:0000313" key="1">
    <source>
        <dbReference type="EMBL" id="MBA9025127.1"/>
    </source>
</evidence>
<comment type="caution">
    <text evidence="1">The sequence shown here is derived from an EMBL/GenBank/DDBJ whole genome shotgun (WGS) entry which is preliminary data.</text>
</comment>